<dbReference type="EMBL" id="JBHSXN010000001">
    <property type="protein sequence ID" value="MFC6952232.1"/>
    <property type="molecule type" value="Genomic_DNA"/>
</dbReference>
<gene>
    <name evidence="1" type="ORF">ACFQGB_05100</name>
</gene>
<comment type="caution">
    <text evidence="1">The sequence shown here is derived from an EMBL/GenBank/DDBJ whole genome shotgun (WGS) entry which is preliminary data.</text>
</comment>
<dbReference type="Proteomes" id="UP001596395">
    <property type="component" value="Unassembled WGS sequence"/>
</dbReference>
<organism evidence="1 2">
    <name type="scientific">Halorubellus litoreus</name>
    <dbReference type="NCBI Taxonomy" id="755308"/>
    <lineage>
        <taxon>Archaea</taxon>
        <taxon>Methanobacteriati</taxon>
        <taxon>Methanobacteriota</taxon>
        <taxon>Stenosarchaea group</taxon>
        <taxon>Halobacteria</taxon>
        <taxon>Halobacteriales</taxon>
        <taxon>Halorubellaceae</taxon>
        <taxon>Halorubellus</taxon>
    </lineage>
</organism>
<dbReference type="RefSeq" id="WP_336349223.1">
    <property type="nucleotide sequence ID" value="NZ_JAZAQL010000001.1"/>
</dbReference>
<dbReference type="AlphaFoldDB" id="A0ABD5VGD1"/>
<protein>
    <submittedName>
        <fullName evidence="1">Uncharacterized protein</fullName>
    </submittedName>
</protein>
<name>A0ABD5VGD1_9EURY</name>
<sequence length="97" mass="9756">MASNYGDAMDALTESDTWVDAGYVAGGYLVPAVGGSLLEGTMGVDLPNELYGVAGIAGSEMVVGERMMTVGSGLYTVDALAQRFGLKNSVTSLGGGA</sequence>
<evidence type="ECO:0000313" key="1">
    <source>
        <dbReference type="EMBL" id="MFC6952232.1"/>
    </source>
</evidence>
<accession>A0ABD5VGD1</accession>
<keyword evidence="2" id="KW-1185">Reference proteome</keyword>
<proteinExistence type="predicted"/>
<reference evidence="1 2" key="1">
    <citation type="journal article" date="2019" name="Int. J. Syst. Evol. Microbiol.">
        <title>The Global Catalogue of Microorganisms (GCM) 10K type strain sequencing project: providing services to taxonomists for standard genome sequencing and annotation.</title>
        <authorList>
            <consortium name="The Broad Institute Genomics Platform"/>
            <consortium name="The Broad Institute Genome Sequencing Center for Infectious Disease"/>
            <person name="Wu L."/>
            <person name="Ma J."/>
        </authorList>
    </citation>
    <scope>NUCLEOTIDE SEQUENCE [LARGE SCALE GENOMIC DNA]</scope>
    <source>
        <strain evidence="1 2">GX26</strain>
    </source>
</reference>
<evidence type="ECO:0000313" key="2">
    <source>
        <dbReference type="Proteomes" id="UP001596395"/>
    </source>
</evidence>